<dbReference type="OrthoDB" id="10025010at2759"/>
<reference evidence="2 3" key="1">
    <citation type="journal article" date="2017" name="Biotechnol. Biofuels">
        <title>Differential beta-glucosidase expression as a function of carbon source availability in Talaromyces amestolkiae: a genomic and proteomic approach.</title>
        <authorList>
            <person name="de Eugenio L.I."/>
            <person name="Mendez-Liter J.A."/>
            <person name="Nieto-Dominguez M."/>
            <person name="Alonso L."/>
            <person name="Gil-Munoz J."/>
            <person name="Barriuso J."/>
            <person name="Prieto A."/>
            <person name="Martinez M.J."/>
        </authorList>
    </citation>
    <scope>NUCLEOTIDE SEQUENCE [LARGE SCALE GENOMIC DNA]</scope>
    <source>
        <strain evidence="2 3">CIB</strain>
    </source>
</reference>
<keyword evidence="3" id="KW-1185">Reference proteome</keyword>
<dbReference type="EMBL" id="MIKG01000006">
    <property type="protein sequence ID" value="RAO67615.1"/>
    <property type="molecule type" value="Genomic_DNA"/>
</dbReference>
<evidence type="ECO:0008006" key="4">
    <source>
        <dbReference type="Google" id="ProtNLM"/>
    </source>
</evidence>
<name>A0A364KVN2_TALAM</name>
<dbReference type="RefSeq" id="XP_040732131.1">
    <property type="nucleotide sequence ID" value="XM_040875904.1"/>
</dbReference>
<dbReference type="Gene3D" id="2.60.120.200">
    <property type="match status" value="1"/>
</dbReference>
<feature type="signal peptide" evidence="1">
    <location>
        <begin position="1"/>
        <end position="21"/>
    </location>
</feature>
<gene>
    <name evidence="2" type="ORF">BHQ10_003627</name>
</gene>
<dbReference type="STRING" id="1196081.A0A364KVN2"/>
<evidence type="ECO:0000313" key="3">
    <source>
        <dbReference type="Proteomes" id="UP000249363"/>
    </source>
</evidence>
<evidence type="ECO:0000313" key="2">
    <source>
        <dbReference type="EMBL" id="RAO67615.1"/>
    </source>
</evidence>
<keyword evidence="1" id="KW-0732">Signal</keyword>
<protein>
    <recommendedName>
        <fullName evidence="4">Right handed beta helix domain-containing protein</fullName>
    </recommendedName>
</protein>
<dbReference type="PANTHER" id="PTHR36453:SF2">
    <property type="entry name" value="APPLE DOMAIN-CONTAINING PROTEIN"/>
    <property type="match status" value="1"/>
</dbReference>
<organism evidence="2 3">
    <name type="scientific">Talaromyces amestolkiae</name>
    <dbReference type="NCBI Taxonomy" id="1196081"/>
    <lineage>
        <taxon>Eukaryota</taxon>
        <taxon>Fungi</taxon>
        <taxon>Dikarya</taxon>
        <taxon>Ascomycota</taxon>
        <taxon>Pezizomycotina</taxon>
        <taxon>Eurotiomycetes</taxon>
        <taxon>Eurotiomycetidae</taxon>
        <taxon>Eurotiales</taxon>
        <taxon>Trichocomaceae</taxon>
        <taxon>Talaromyces</taxon>
        <taxon>Talaromyces sect. Talaromyces</taxon>
    </lineage>
</organism>
<dbReference type="AlphaFoldDB" id="A0A364KVN2"/>
<comment type="caution">
    <text evidence="2">The sequence shown here is derived from an EMBL/GenBank/DDBJ whole genome shotgun (WGS) entry which is preliminary data.</text>
</comment>
<dbReference type="GeneID" id="63792843"/>
<sequence>MVRFKLVVALACATFSIGSHALDFYVASSSNPSGDGRSPHRPFSNLVDAQAAVRKVAGQMSENITVHIADGLYILDDRMNFTSADSGQNGHTVIWQATGKNATVSGGVQVTDWKLVNGSSNLYSANVPKGLLSRNLFVNGWAANYARRKVSRADFQFTNTSITWNSSQYDWLMTTPGIENSEIRAINSFTDRYAPIERVGNRSLIMKQNSWANNIIGYDTIPQPNADFGVYVQNALSLLSQGGEHYLDSDAGIVYYVPLANEPMDTAETFLGRLEALFVVGGTYDSPAHDISFVGLNFKHTTWLRPGQYGYVDQQTGGYIGENVTYPQFEASRPRWWQIPSAIQVSAAERISFTGGSYTELGAGGIGIGNDENAHLTGVGLGVKDVTVADGYFTQVMANSITAGGIKADAHHPSDPRMINANIYLTGNIFYNVSSLFSSTVSILATYVQYSEISHNDVSSVPYSGICHGYGWGANDAGGSQTYITRGLYNYQPLYNTPTTSMNNVIEGNLIHLYGLSHTDLGAIYTLSKSPDTHISENYAYDSNWYGLYTDEGSNSLIATQNNYLSNGSWFAPNEGCATCGVHTANNTLISNFGHNHGDMVNFPNGTGGFNDTFINNLNVPSLDLTSEAAHRAAYRAGVPPGGRGSRPVSNPSISDSYLALNFLNGSQPGEFIVVADISNFDDFDFTNVVFQSSLSDDVNYKLTPPGPILLSVPANGISSANWTLSTKHDSLCVTPPMWNNICSGNKTVLGIRTGGRDVFAPYDDWAAIYKPSSLGTNGSVTAQVLALDAVDPWTKAGVVVRNNLAARPGRYDSDNTTGYAGVFLTSDYGVSFQWDENNDGQLESLSTIDNLKAPIWVRLAVADKQFTGSYSSDGQNWTEIHSVTLPSRSDPSDAGVLVSSHGGFTNATGVFDELSFA</sequence>
<dbReference type="PANTHER" id="PTHR36453">
    <property type="entry name" value="SECRETED PROTEIN-RELATED"/>
    <property type="match status" value="1"/>
</dbReference>
<proteinExistence type="predicted"/>
<accession>A0A364KVN2</accession>
<feature type="chain" id="PRO_5016834201" description="Right handed beta helix domain-containing protein" evidence="1">
    <location>
        <begin position="22"/>
        <end position="918"/>
    </location>
</feature>
<dbReference type="Proteomes" id="UP000249363">
    <property type="component" value="Unassembled WGS sequence"/>
</dbReference>
<evidence type="ECO:0000256" key="1">
    <source>
        <dbReference type="SAM" id="SignalP"/>
    </source>
</evidence>